<organism evidence="1">
    <name type="scientific">Candidatus Mycoplasma haematominutum 'Birmingham 1'</name>
    <dbReference type="NCBI Taxonomy" id="1116213"/>
    <lineage>
        <taxon>Bacteria</taxon>
        <taxon>Bacillati</taxon>
        <taxon>Mycoplasmatota</taxon>
        <taxon>Mollicutes</taxon>
        <taxon>Mycoplasmataceae</taxon>
        <taxon>Mycoplasma</taxon>
    </lineage>
</organism>
<reference evidence="1" key="2">
    <citation type="submission" date="2011-11" db="EMBL/GenBank/DDBJ databases">
        <authorList>
            <person name="Barker E."/>
        </authorList>
    </citation>
    <scope>NUCLEOTIDE SEQUENCE</scope>
    <source>
        <strain evidence="1">Birmingham 1</strain>
    </source>
</reference>
<dbReference type="PATRIC" id="fig|1116213.3.peg.444"/>
<name>G8C3N1_9MOLU</name>
<proteinExistence type="predicted"/>
<sequence length="50" mass="5394">MILPGVIASKFLIQGLLTKPYLLGSAATLIGGGRSLCFDYLRVNEWSPVN</sequence>
<gene>
    <name evidence="1" type="ORF">MHM_04110</name>
</gene>
<protein>
    <submittedName>
        <fullName evidence="1">Uncharacterized protein</fullName>
    </submittedName>
</protein>
<dbReference type="EMBL" id="HE613254">
    <property type="protein sequence ID" value="CCE66929.1"/>
    <property type="molecule type" value="Genomic_DNA"/>
</dbReference>
<dbReference type="HOGENOM" id="CLU_3115802_0_0_14"/>
<reference evidence="1" key="1">
    <citation type="submission" date="2011-11" db="EMBL/GenBank/DDBJ databases">
        <title>Complete genome sequence of Candidatus Mycoplasma haemominutum.</title>
        <authorList>
            <person name="Barker E.N."/>
            <person name="Darby A.C."/>
            <person name="Helps C.R."/>
            <person name="Peters I.R."/>
            <person name="Hughes M.A."/>
            <person name="Radford A.D."/>
            <person name="Novacco M."/>
            <person name="Boretti F."/>
            <person name="Hofmann-Lehmann R."/>
            <person name="Tasker S."/>
        </authorList>
    </citation>
    <scope>NUCLEOTIDE SEQUENCE</scope>
    <source>
        <strain evidence="1">Birmingham 1</strain>
    </source>
</reference>
<accession>G8C3N1</accession>
<dbReference type="AlphaFoldDB" id="G8C3N1"/>
<evidence type="ECO:0000313" key="1">
    <source>
        <dbReference type="EMBL" id="CCE66929.1"/>
    </source>
</evidence>
<dbReference type="KEGG" id="mhb:MHM_04110"/>